<dbReference type="STRING" id="307507.A0A2V0PMX9"/>
<protein>
    <recommendedName>
        <fullName evidence="7">Ubiquitin-like domain-containing protein</fullName>
    </recommendedName>
</protein>
<dbReference type="CDD" id="cd17039">
    <property type="entry name" value="Ubl_ubiquitin_like"/>
    <property type="match status" value="1"/>
</dbReference>
<evidence type="ECO:0000313" key="6">
    <source>
        <dbReference type="Proteomes" id="UP000247498"/>
    </source>
</evidence>
<dbReference type="InterPro" id="IPR050231">
    <property type="entry name" value="Iron_ascorbate_oxido_reductase"/>
</dbReference>
<evidence type="ECO:0000259" key="4">
    <source>
        <dbReference type="PROSITE" id="PS51471"/>
    </source>
</evidence>
<dbReference type="OrthoDB" id="548384at2759"/>
<dbReference type="Gene3D" id="2.60.120.330">
    <property type="entry name" value="B-lactam Antibiotic, Isopenicillin N Synthase, Chain"/>
    <property type="match status" value="1"/>
</dbReference>
<gene>
    <name evidence="5" type="ORF">Rsub_12245</name>
</gene>
<dbReference type="InterPro" id="IPR027443">
    <property type="entry name" value="IPNS-like_sf"/>
</dbReference>
<dbReference type="GO" id="GO:0016491">
    <property type="term" value="F:oxidoreductase activity"/>
    <property type="evidence" value="ECO:0007669"/>
    <property type="project" value="UniProtKB-KW"/>
</dbReference>
<dbReference type="SMART" id="SM00213">
    <property type="entry name" value="UBQ"/>
    <property type="match status" value="1"/>
</dbReference>
<feature type="domain" description="Fe2OG dioxygenase" evidence="4">
    <location>
        <begin position="153"/>
        <end position="266"/>
    </location>
</feature>
<proteinExistence type="inferred from homology"/>
<sequence length="497" mass="52423">MAHGGQALSDRLVEGSQQRALAESALNCLETDGFIRLPLEDVRTVAAAVRAWDAWLASAPAEAKLRHARAAAPTPQRAPTPLGGPPPGGRGYVSLPAKELFEVVLDDQLAARALLALHSQGASMLSMLSRALGMQPHGLSALLDELPLAPNRDGSSVLHVCRYTQSGAAAGSSRGGGGSAATQGTEAHQDRGLLTVVAASEGEGLEVQSRHDGSWRRVVLWPGEAAMFCGLSLEWATGGMLKAAVHRVVPLAPGRTSLCYKLRVRPDAVVDPPALLQYSPGHLRPSYQAPKTGAQLMEMFAASHPLSVNAQALGSGGGDGSSGRAEGEATGHAQVETLRLDVVVLTNPQHKLSLQLPAGSALLDAKRAVASATDVPLRRQLLFSGSWVSLPDDTPLAHLERRLGRPLKLYAAPSPGPQEPTMRINCMGFDGAKIEFDLRVGATGIELMVLLQARACYHPTKQMLIFDGERVHPMPPLAELGIGDGDSLDILDKQYGD</sequence>
<dbReference type="Pfam" id="PF03171">
    <property type="entry name" value="2OG-FeII_Oxy"/>
    <property type="match status" value="1"/>
</dbReference>
<dbReference type="Proteomes" id="UP000247498">
    <property type="component" value="Unassembled WGS sequence"/>
</dbReference>
<accession>A0A2V0PMX9</accession>
<evidence type="ECO:0000256" key="2">
    <source>
        <dbReference type="SAM" id="MobiDB-lite"/>
    </source>
</evidence>
<feature type="domain" description="Ubiquitin-like" evidence="3">
    <location>
        <begin position="422"/>
        <end position="497"/>
    </location>
</feature>
<dbReference type="InterPro" id="IPR029071">
    <property type="entry name" value="Ubiquitin-like_domsf"/>
</dbReference>
<keyword evidence="1" id="KW-0560">Oxidoreductase</keyword>
<dbReference type="PROSITE" id="PS50053">
    <property type="entry name" value="UBIQUITIN_2"/>
    <property type="match status" value="1"/>
</dbReference>
<name>A0A2V0PMX9_9CHLO</name>
<dbReference type="AlphaFoldDB" id="A0A2V0PMX9"/>
<evidence type="ECO:0000256" key="1">
    <source>
        <dbReference type="RuleBase" id="RU003682"/>
    </source>
</evidence>
<organism evidence="5 6">
    <name type="scientific">Raphidocelis subcapitata</name>
    <dbReference type="NCBI Taxonomy" id="307507"/>
    <lineage>
        <taxon>Eukaryota</taxon>
        <taxon>Viridiplantae</taxon>
        <taxon>Chlorophyta</taxon>
        <taxon>core chlorophytes</taxon>
        <taxon>Chlorophyceae</taxon>
        <taxon>CS clade</taxon>
        <taxon>Sphaeropleales</taxon>
        <taxon>Selenastraceae</taxon>
        <taxon>Raphidocelis</taxon>
    </lineage>
</organism>
<dbReference type="InParanoid" id="A0A2V0PMX9"/>
<evidence type="ECO:0000313" key="5">
    <source>
        <dbReference type="EMBL" id="GBF99413.1"/>
    </source>
</evidence>
<feature type="region of interest" description="Disordered" evidence="2">
    <location>
        <begin position="67"/>
        <end position="86"/>
    </location>
</feature>
<keyword evidence="1" id="KW-0408">Iron</keyword>
<comment type="similarity">
    <text evidence="1">Belongs to the iron/ascorbate-dependent oxidoreductase family.</text>
</comment>
<dbReference type="InterPro" id="IPR000626">
    <property type="entry name" value="Ubiquitin-like_dom"/>
</dbReference>
<reference evidence="5 6" key="1">
    <citation type="journal article" date="2018" name="Sci. Rep.">
        <title>Raphidocelis subcapitata (=Pseudokirchneriella subcapitata) provides an insight into genome evolution and environmental adaptations in the Sphaeropleales.</title>
        <authorList>
            <person name="Suzuki S."/>
            <person name="Yamaguchi H."/>
            <person name="Nakajima N."/>
            <person name="Kawachi M."/>
        </authorList>
    </citation>
    <scope>NUCLEOTIDE SEQUENCE [LARGE SCALE GENOMIC DNA]</scope>
    <source>
        <strain evidence="5 6">NIES-35</strain>
    </source>
</reference>
<dbReference type="Gene3D" id="3.10.20.90">
    <property type="entry name" value="Phosphatidylinositol 3-kinase Catalytic Subunit, Chain A, domain 1"/>
    <property type="match status" value="1"/>
</dbReference>
<keyword evidence="1" id="KW-0479">Metal-binding</keyword>
<dbReference type="SUPFAM" id="SSF54236">
    <property type="entry name" value="Ubiquitin-like"/>
    <property type="match status" value="1"/>
</dbReference>
<dbReference type="PROSITE" id="PS51471">
    <property type="entry name" value="FE2OG_OXY"/>
    <property type="match status" value="1"/>
</dbReference>
<feature type="compositionally biased region" description="Pro residues" evidence="2">
    <location>
        <begin position="76"/>
        <end position="86"/>
    </location>
</feature>
<evidence type="ECO:0008006" key="7">
    <source>
        <dbReference type="Google" id="ProtNLM"/>
    </source>
</evidence>
<comment type="caution">
    <text evidence="5">The sequence shown here is derived from an EMBL/GenBank/DDBJ whole genome shotgun (WGS) entry which is preliminary data.</text>
</comment>
<dbReference type="InterPro" id="IPR044861">
    <property type="entry name" value="IPNS-like_FE2OG_OXY"/>
</dbReference>
<dbReference type="FunCoup" id="A0A2V0PMX9">
    <property type="interactions" value="428"/>
</dbReference>
<dbReference type="SUPFAM" id="SSF51197">
    <property type="entry name" value="Clavaminate synthase-like"/>
    <property type="match status" value="1"/>
</dbReference>
<feature type="region of interest" description="Disordered" evidence="2">
    <location>
        <begin position="167"/>
        <end position="187"/>
    </location>
</feature>
<dbReference type="GO" id="GO:0046872">
    <property type="term" value="F:metal ion binding"/>
    <property type="evidence" value="ECO:0007669"/>
    <property type="project" value="UniProtKB-KW"/>
</dbReference>
<dbReference type="PANTHER" id="PTHR47990">
    <property type="entry name" value="2-OXOGLUTARATE (2OG) AND FE(II)-DEPENDENT OXYGENASE SUPERFAMILY PROTEIN-RELATED"/>
    <property type="match status" value="1"/>
</dbReference>
<dbReference type="EMBL" id="BDRX01000157">
    <property type="protein sequence ID" value="GBF99413.1"/>
    <property type="molecule type" value="Genomic_DNA"/>
</dbReference>
<keyword evidence="6" id="KW-1185">Reference proteome</keyword>
<dbReference type="InterPro" id="IPR005123">
    <property type="entry name" value="Oxoglu/Fe-dep_dioxygenase_dom"/>
</dbReference>
<evidence type="ECO:0000259" key="3">
    <source>
        <dbReference type="PROSITE" id="PS50053"/>
    </source>
</evidence>